<evidence type="ECO:0000256" key="4">
    <source>
        <dbReference type="ARBA" id="ARBA00022729"/>
    </source>
</evidence>
<dbReference type="STRING" id="1423726.FC07_GL000019"/>
<dbReference type="PANTHER" id="PTHR30632">
    <property type="entry name" value="MOLYBDATE-BINDING PERIPLASMIC PROTEIN"/>
    <property type="match status" value="1"/>
</dbReference>
<dbReference type="Pfam" id="PF13531">
    <property type="entry name" value="SBP_bac_11"/>
    <property type="match status" value="1"/>
</dbReference>
<dbReference type="SUPFAM" id="SSF53850">
    <property type="entry name" value="Periplasmic binding protein-like II"/>
    <property type="match status" value="1"/>
</dbReference>
<feature type="binding site" evidence="5">
    <location>
        <position position="202"/>
    </location>
    <ligand>
        <name>molybdate</name>
        <dbReference type="ChEBI" id="CHEBI:36264"/>
    </ligand>
</feature>
<keyword evidence="2 5" id="KW-0500">Molybdenum</keyword>
<organism evidence="7 8">
    <name type="scientific">Loigolactobacillus bifermentans DSM 20003</name>
    <dbReference type="NCBI Taxonomy" id="1423726"/>
    <lineage>
        <taxon>Bacteria</taxon>
        <taxon>Bacillati</taxon>
        <taxon>Bacillota</taxon>
        <taxon>Bacilli</taxon>
        <taxon>Lactobacillales</taxon>
        <taxon>Lactobacillaceae</taxon>
        <taxon>Loigolactobacillus</taxon>
    </lineage>
</organism>
<evidence type="ECO:0000313" key="8">
    <source>
        <dbReference type="Proteomes" id="UP000051461"/>
    </source>
</evidence>
<dbReference type="InterPro" id="IPR050682">
    <property type="entry name" value="ModA/WtpA"/>
</dbReference>
<feature type="binding site" evidence="5">
    <location>
        <position position="50"/>
    </location>
    <ligand>
        <name>molybdate</name>
        <dbReference type="ChEBI" id="CHEBI:36264"/>
    </ligand>
</feature>
<evidence type="ECO:0000313" key="7">
    <source>
        <dbReference type="EMBL" id="KRK40611.1"/>
    </source>
</evidence>
<evidence type="ECO:0000256" key="2">
    <source>
        <dbReference type="ARBA" id="ARBA00022505"/>
    </source>
</evidence>
<dbReference type="PATRIC" id="fig|1423726.3.peg.19"/>
<evidence type="ECO:0008006" key="9">
    <source>
        <dbReference type="Google" id="ProtNLM"/>
    </source>
</evidence>
<feature type="binding site" evidence="5">
    <location>
        <position position="157"/>
    </location>
    <ligand>
        <name>molybdate</name>
        <dbReference type="ChEBI" id="CHEBI:36264"/>
    </ligand>
</feature>
<accession>A0A0R1H7L8</accession>
<dbReference type="FunFam" id="3.40.190.10:FF:000035">
    <property type="entry name" value="Molybdate ABC transporter substrate-binding protein"/>
    <property type="match status" value="1"/>
</dbReference>
<dbReference type="NCBIfam" id="TIGR01256">
    <property type="entry name" value="modA"/>
    <property type="match status" value="1"/>
</dbReference>
<dbReference type="InterPro" id="IPR005950">
    <property type="entry name" value="ModA"/>
</dbReference>
<comment type="caution">
    <text evidence="7">The sequence shown here is derived from an EMBL/GenBank/DDBJ whole genome shotgun (WGS) entry which is preliminary data.</text>
</comment>
<keyword evidence="3 5" id="KW-0479">Metal-binding</keyword>
<gene>
    <name evidence="7" type="ORF">FC07_GL000019</name>
</gene>
<dbReference type="AlphaFoldDB" id="A0A0R1H7L8"/>
<evidence type="ECO:0000256" key="1">
    <source>
        <dbReference type="ARBA" id="ARBA00009175"/>
    </source>
</evidence>
<sequence>MLSVTFGRSLIMKKRAFAALLLGLLGAGIAGGTPTYAADKVTLHYSAAASLKDTLTEIGQKYEKKHSNIKLEFDFAGSGQIKQKVLEGAPIDGVLTASEADMTALTDKNKATNSFVLLKNDLVVVQNKKADPLKGSLTSDLKQAKKIAIGQPKLVPAGRYATESLQKLKLDQTLKSKFVYANDVRQVLAYVAAGNADLGFVYRTDAKISKKVRIVKTVPASTHAPIRYYVGVTTTDKTEKKAVQQFNRYLKGKTAQKVFKAADFKMATVK</sequence>
<dbReference type="PIRSF" id="PIRSF004846">
    <property type="entry name" value="ModA"/>
    <property type="match status" value="1"/>
</dbReference>
<proteinExistence type="inferred from homology"/>
<dbReference type="GO" id="GO:0030973">
    <property type="term" value="F:molybdate ion binding"/>
    <property type="evidence" value="ECO:0007669"/>
    <property type="project" value="UniProtKB-ARBA"/>
</dbReference>
<dbReference type="Proteomes" id="UP000051461">
    <property type="component" value="Unassembled WGS sequence"/>
</dbReference>
<feature type="signal peptide" evidence="6">
    <location>
        <begin position="1"/>
        <end position="37"/>
    </location>
</feature>
<name>A0A0R1H7L8_9LACO</name>
<feature type="chain" id="PRO_5006404960" description="Molybdate ABC transporter substrate-binding protein" evidence="6">
    <location>
        <begin position="38"/>
        <end position="270"/>
    </location>
</feature>
<dbReference type="GO" id="GO:1901359">
    <property type="term" value="F:tungstate binding"/>
    <property type="evidence" value="ECO:0007669"/>
    <property type="project" value="UniProtKB-ARBA"/>
</dbReference>
<protein>
    <recommendedName>
        <fullName evidence="9">Molybdate ABC transporter substrate-binding protein</fullName>
    </recommendedName>
</protein>
<evidence type="ECO:0000256" key="6">
    <source>
        <dbReference type="SAM" id="SignalP"/>
    </source>
</evidence>
<reference evidence="7 8" key="1">
    <citation type="journal article" date="2015" name="Genome Announc.">
        <title>Expanding the biotechnology potential of lactobacilli through comparative genomics of 213 strains and associated genera.</title>
        <authorList>
            <person name="Sun Z."/>
            <person name="Harris H.M."/>
            <person name="McCann A."/>
            <person name="Guo C."/>
            <person name="Argimon S."/>
            <person name="Zhang W."/>
            <person name="Yang X."/>
            <person name="Jeffery I.B."/>
            <person name="Cooney J.C."/>
            <person name="Kagawa T.F."/>
            <person name="Liu W."/>
            <person name="Song Y."/>
            <person name="Salvetti E."/>
            <person name="Wrobel A."/>
            <person name="Rasinkangas P."/>
            <person name="Parkhill J."/>
            <person name="Rea M.C."/>
            <person name="O'Sullivan O."/>
            <person name="Ritari J."/>
            <person name="Douillard F.P."/>
            <person name="Paul Ross R."/>
            <person name="Yang R."/>
            <person name="Briner A.E."/>
            <person name="Felis G.E."/>
            <person name="de Vos W.M."/>
            <person name="Barrangou R."/>
            <person name="Klaenhammer T.R."/>
            <person name="Caufield P.W."/>
            <person name="Cui Y."/>
            <person name="Zhang H."/>
            <person name="O'Toole P.W."/>
        </authorList>
    </citation>
    <scope>NUCLEOTIDE SEQUENCE [LARGE SCALE GENOMIC DNA]</scope>
    <source>
        <strain evidence="7 8">DSM 20003</strain>
    </source>
</reference>
<dbReference type="Gene3D" id="3.40.190.10">
    <property type="entry name" value="Periplasmic binding protein-like II"/>
    <property type="match status" value="2"/>
</dbReference>
<keyword evidence="4 6" id="KW-0732">Signal</keyword>
<dbReference type="EMBL" id="AZDA01000007">
    <property type="protein sequence ID" value="KRK40611.1"/>
    <property type="molecule type" value="Genomic_DNA"/>
</dbReference>
<keyword evidence="8" id="KW-1185">Reference proteome</keyword>
<comment type="similarity">
    <text evidence="1">Belongs to the bacterial solute-binding protein ModA family.</text>
</comment>
<evidence type="ECO:0000256" key="5">
    <source>
        <dbReference type="PIRSR" id="PIRSR004846-1"/>
    </source>
</evidence>
<dbReference type="GO" id="GO:0046872">
    <property type="term" value="F:metal ion binding"/>
    <property type="evidence" value="ECO:0007669"/>
    <property type="project" value="UniProtKB-KW"/>
</dbReference>
<dbReference type="PANTHER" id="PTHR30632:SF0">
    <property type="entry name" value="SULFATE-BINDING PROTEIN"/>
    <property type="match status" value="1"/>
</dbReference>
<dbReference type="GO" id="GO:0015689">
    <property type="term" value="P:molybdate ion transport"/>
    <property type="evidence" value="ECO:0007669"/>
    <property type="project" value="InterPro"/>
</dbReference>
<evidence type="ECO:0000256" key="3">
    <source>
        <dbReference type="ARBA" id="ARBA00022723"/>
    </source>
</evidence>
<feature type="binding site" evidence="5">
    <location>
        <position position="184"/>
    </location>
    <ligand>
        <name>molybdate</name>
        <dbReference type="ChEBI" id="CHEBI:36264"/>
    </ligand>
</feature>
<feature type="binding site" evidence="5">
    <location>
        <position position="78"/>
    </location>
    <ligand>
        <name>molybdate</name>
        <dbReference type="ChEBI" id="CHEBI:36264"/>
    </ligand>
</feature>